<gene>
    <name evidence="2" type="ORF">F3087_40055</name>
</gene>
<organism evidence="2 3">
    <name type="scientific">Nocardia colli</name>
    <dbReference type="NCBI Taxonomy" id="2545717"/>
    <lineage>
        <taxon>Bacteria</taxon>
        <taxon>Bacillati</taxon>
        <taxon>Actinomycetota</taxon>
        <taxon>Actinomycetes</taxon>
        <taxon>Mycobacteriales</taxon>
        <taxon>Nocardiaceae</taxon>
        <taxon>Nocardia</taxon>
    </lineage>
</organism>
<evidence type="ECO:0000256" key="1">
    <source>
        <dbReference type="SAM" id="MobiDB-lite"/>
    </source>
</evidence>
<feature type="region of interest" description="Disordered" evidence="1">
    <location>
        <begin position="139"/>
        <end position="168"/>
    </location>
</feature>
<dbReference type="AlphaFoldDB" id="A0A5N0DXK2"/>
<accession>A0A5N0DXK2</accession>
<evidence type="ECO:0000313" key="2">
    <source>
        <dbReference type="EMBL" id="KAA8881868.1"/>
    </source>
</evidence>
<proteinExistence type="predicted"/>
<dbReference type="Gene3D" id="3.50.80.10">
    <property type="entry name" value="D-tyrosyl-tRNA(Tyr) deacylase"/>
    <property type="match status" value="1"/>
</dbReference>
<keyword evidence="3" id="KW-1185">Reference proteome</keyword>
<dbReference type="OrthoDB" id="4565435at2"/>
<evidence type="ECO:0000313" key="3">
    <source>
        <dbReference type="Proteomes" id="UP000323876"/>
    </source>
</evidence>
<name>A0A5N0DXK2_9NOCA</name>
<reference evidence="2 3" key="1">
    <citation type="submission" date="2019-09" db="EMBL/GenBank/DDBJ databases">
        <authorList>
            <person name="Wang X."/>
        </authorList>
    </citation>
    <scope>NUCLEOTIDE SEQUENCE [LARGE SCALE GENOMIC DNA]</scope>
    <source>
        <strain evidence="2 3">CICC 11023</strain>
    </source>
</reference>
<comment type="caution">
    <text evidence="2">The sequence shown here is derived from an EMBL/GenBank/DDBJ whole genome shotgun (WGS) entry which is preliminary data.</text>
</comment>
<dbReference type="InterPro" id="IPR023509">
    <property type="entry name" value="DTD-like_sf"/>
</dbReference>
<dbReference type="EMBL" id="VXLC01000031">
    <property type="protein sequence ID" value="KAA8881868.1"/>
    <property type="molecule type" value="Genomic_DNA"/>
</dbReference>
<dbReference type="Proteomes" id="UP000323876">
    <property type="component" value="Unassembled WGS sequence"/>
</dbReference>
<sequence length="168" mass="18160">MFEYTLAAAGPCAVTLGQSAIGVGRPFFDCLVATVHVERGDSSLTAAAAQAVRRIAQDTGAAYIVINGDFHSVDNSGSPFVTIQSDPLSDLADMLDVLRELAERLEEYGERVHLMPFGWQTNSRAQVLEDLGALQVVPQRRRGPISSSSSSQPERPNALTCRWSGYHP</sequence>
<dbReference type="RefSeq" id="WP_150407393.1">
    <property type="nucleotide sequence ID" value="NZ_VXLC01000031.1"/>
</dbReference>
<protein>
    <submittedName>
        <fullName evidence="2">Uncharacterized protein</fullName>
    </submittedName>
</protein>